<sequence length="122" mass="14362">MKAINNKIVRARKPHHCDFCGCKIEKGAMYNLQFNKDGGDVWSNREHLECFELTSIIEFGDYDGITEQLFCEAIQDYIYKNHYDENLDDISDEWQKLNRYEASKRILQELNEAGVKHLKLSI</sequence>
<reference evidence="1 2" key="1">
    <citation type="submission" date="2013-08" db="EMBL/GenBank/DDBJ databases">
        <authorList>
            <person name="Weinstock G."/>
            <person name="Sodergren E."/>
            <person name="Wylie T."/>
            <person name="Fulton L."/>
            <person name="Fulton R."/>
            <person name="Fronick C."/>
            <person name="O'Laughlin M."/>
            <person name="Godfrey J."/>
            <person name="Miner T."/>
            <person name="Herter B."/>
            <person name="Appelbaum E."/>
            <person name="Cordes M."/>
            <person name="Lek S."/>
            <person name="Wollam A."/>
            <person name="Pepin K.H."/>
            <person name="Palsikar V.B."/>
            <person name="Mitreva M."/>
            <person name="Wilson R.K."/>
        </authorList>
    </citation>
    <scope>NUCLEOTIDE SEQUENCE [LARGE SCALE GENOMIC DNA]</scope>
    <source>
        <strain evidence="1 2">ATCC 15930</strain>
    </source>
</reference>
<gene>
    <name evidence="1" type="ORF">HMPREF1991_01525</name>
</gene>
<organism evidence="1 2">
    <name type="scientific">Hoylesella loescheii DSM 19665 = JCM 12249 = ATCC 15930</name>
    <dbReference type="NCBI Taxonomy" id="1122985"/>
    <lineage>
        <taxon>Bacteria</taxon>
        <taxon>Pseudomonadati</taxon>
        <taxon>Bacteroidota</taxon>
        <taxon>Bacteroidia</taxon>
        <taxon>Bacteroidales</taxon>
        <taxon>Prevotellaceae</taxon>
        <taxon>Hoylesella</taxon>
    </lineage>
</organism>
<dbReference type="AlphaFoldDB" id="A0A069QHK4"/>
<name>A0A069QHK4_HOYLO</name>
<dbReference type="PATRIC" id="fig|1122985.7.peg.1587"/>
<dbReference type="EMBL" id="JNGW01000066">
    <property type="protein sequence ID" value="KDR52343.1"/>
    <property type="molecule type" value="Genomic_DNA"/>
</dbReference>
<accession>A0A069QHK4</accession>
<dbReference type="Proteomes" id="UP000027442">
    <property type="component" value="Unassembled WGS sequence"/>
</dbReference>
<evidence type="ECO:0000313" key="1">
    <source>
        <dbReference type="EMBL" id="KDR52343.1"/>
    </source>
</evidence>
<dbReference type="HOGENOM" id="CLU_163838_0_0_10"/>
<protein>
    <submittedName>
        <fullName evidence="1">Uncharacterized protein</fullName>
    </submittedName>
</protein>
<comment type="caution">
    <text evidence="1">The sequence shown here is derived from an EMBL/GenBank/DDBJ whole genome shotgun (WGS) entry which is preliminary data.</text>
</comment>
<keyword evidence="2" id="KW-1185">Reference proteome</keyword>
<dbReference type="RefSeq" id="WP_018967380.1">
    <property type="nucleotide sequence ID" value="NZ_KB899214.1"/>
</dbReference>
<proteinExistence type="predicted"/>
<evidence type="ECO:0000313" key="2">
    <source>
        <dbReference type="Proteomes" id="UP000027442"/>
    </source>
</evidence>